<dbReference type="EMBL" id="CADCTV010000759">
    <property type="protein sequence ID" value="CAA9359183.1"/>
    <property type="molecule type" value="Genomic_DNA"/>
</dbReference>
<evidence type="ECO:0008006" key="5">
    <source>
        <dbReference type="Google" id="ProtNLM"/>
    </source>
</evidence>
<accession>A0A6J4MH52</accession>
<feature type="binding site" evidence="3">
    <location>
        <position position="142"/>
    </location>
    <ligand>
        <name>a divalent metal cation</name>
        <dbReference type="ChEBI" id="CHEBI:60240"/>
    </ligand>
</feature>
<proteinExistence type="inferred from homology"/>
<dbReference type="Gene3D" id="1.20.120.450">
    <property type="entry name" value="dinb family like domain"/>
    <property type="match status" value="1"/>
</dbReference>
<dbReference type="InterPro" id="IPR034660">
    <property type="entry name" value="DinB/YfiT-like"/>
</dbReference>
<dbReference type="AlphaFoldDB" id="A0A6J4MH52"/>
<evidence type="ECO:0000313" key="4">
    <source>
        <dbReference type="EMBL" id="CAA9359183.1"/>
    </source>
</evidence>
<reference evidence="4" key="1">
    <citation type="submission" date="2020-02" db="EMBL/GenBank/DDBJ databases">
        <authorList>
            <person name="Meier V. D."/>
        </authorList>
    </citation>
    <scope>NUCLEOTIDE SEQUENCE</scope>
    <source>
        <strain evidence="4">AVDCRST_MAG89</strain>
    </source>
</reference>
<keyword evidence="2 3" id="KW-0479">Metal-binding</keyword>
<gene>
    <name evidence="4" type="ORF">AVDCRST_MAG89-3630</name>
</gene>
<feature type="binding site" evidence="3">
    <location>
        <position position="47"/>
    </location>
    <ligand>
        <name>a divalent metal cation</name>
        <dbReference type="ChEBI" id="CHEBI:60240"/>
    </ligand>
</feature>
<sequence length="172" mass="19023">MAKIEELVQELEQEARTTRRTLARIPEDRLGWRPHATSMTLAELAGHIATLPALVTDMATWPKFDVETSNEEIRASRPTAASVMDALEMHDRSVAQAKAALAGMDDGALAEPWRMVRGDEEVGTIPRGALFRSALFSHWYHHRGQLTVYLRMTGVAVPAIYGDSADEPAFPV</sequence>
<dbReference type="Pfam" id="PF05163">
    <property type="entry name" value="DinB"/>
    <property type="match status" value="1"/>
</dbReference>
<name>A0A6J4MH52_9BACT</name>
<dbReference type="InterPro" id="IPR007837">
    <property type="entry name" value="DinB"/>
</dbReference>
<evidence type="ECO:0000256" key="2">
    <source>
        <dbReference type="ARBA" id="ARBA00022723"/>
    </source>
</evidence>
<comment type="similarity">
    <text evidence="1">Belongs to the DinB family.</text>
</comment>
<organism evidence="4">
    <name type="scientific">uncultured Gemmatimonadota bacterium</name>
    <dbReference type="NCBI Taxonomy" id="203437"/>
    <lineage>
        <taxon>Bacteria</taxon>
        <taxon>Pseudomonadati</taxon>
        <taxon>Gemmatimonadota</taxon>
        <taxon>environmental samples</taxon>
    </lineage>
</organism>
<feature type="binding site" evidence="3">
    <location>
        <position position="138"/>
    </location>
    <ligand>
        <name>a divalent metal cation</name>
        <dbReference type="ChEBI" id="CHEBI:60240"/>
    </ligand>
</feature>
<protein>
    <recommendedName>
        <fullName evidence="5">DinB family protein</fullName>
    </recommendedName>
</protein>
<dbReference type="SUPFAM" id="SSF109854">
    <property type="entry name" value="DinB/YfiT-like putative metalloenzymes"/>
    <property type="match status" value="1"/>
</dbReference>
<evidence type="ECO:0000256" key="3">
    <source>
        <dbReference type="PIRSR" id="PIRSR607837-1"/>
    </source>
</evidence>
<evidence type="ECO:0000256" key="1">
    <source>
        <dbReference type="ARBA" id="ARBA00008635"/>
    </source>
</evidence>
<dbReference type="GO" id="GO:0046872">
    <property type="term" value="F:metal ion binding"/>
    <property type="evidence" value="ECO:0007669"/>
    <property type="project" value="UniProtKB-KW"/>
</dbReference>